<dbReference type="PANTHER" id="PTHR14326">
    <property type="entry name" value="TARGETING PROTEIN FOR XKLP2"/>
    <property type="match status" value="1"/>
</dbReference>
<accession>A0A843WHT8</accession>
<reference evidence="3" key="1">
    <citation type="submission" date="2017-07" db="EMBL/GenBank/DDBJ databases">
        <title>Taro Niue Genome Assembly and Annotation.</title>
        <authorList>
            <person name="Atibalentja N."/>
            <person name="Keating K."/>
            <person name="Fields C.J."/>
        </authorList>
    </citation>
    <scope>NUCLEOTIDE SEQUENCE</scope>
    <source>
        <strain evidence="3">Niue_2</strain>
        <tissue evidence="3">Leaf</tissue>
    </source>
</reference>
<feature type="region of interest" description="Disordered" evidence="1">
    <location>
        <begin position="192"/>
        <end position="211"/>
    </location>
</feature>
<comment type="caution">
    <text evidence="3">The sequence shown here is derived from an EMBL/GenBank/DDBJ whole genome shotgun (WGS) entry which is preliminary data.</text>
</comment>
<dbReference type="Proteomes" id="UP000652761">
    <property type="component" value="Unassembled WGS sequence"/>
</dbReference>
<feature type="region of interest" description="Disordered" evidence="1">
    <location>
        <begin position="301"/>
        <end position="335"/>
    </location>
</feature>
<dbReference type="GO" id="GO:0005880">
    <property type="term" value="C:nuclear microtubule"/>
    <property type="evidence" value="ECO:0007669"/>
    <property type="project" value="TreeGrafter"/>
</dbReference>
<protein>
    <recommendedName>
        <fullName evidence="2">TPX2 central domain-containing protein</fullName>
    </recommendedName>
</protein>
<dbReference type="GO" id="GO:0030295">
    <property type="term" value="F:protein kinase activator activity"/>
    <property type="evidence" value="ECO:0007669"/>
    <property type="project" value="TreeGrafter"/>
</dbReference>
<dbReference type="Pfam" id="PF12214">
    <property type="entry name" value="TPX2_importin"/>
    <property type="match status" value="1"/>
</dbReference>
<feature type="compositionally biased region" description="Polar residues" evidence="1">
    <location>
        <begin position="312"/>
        <end position="322"/>
    </location>
</feature>
<dbReference type="InterPro" id="IPR027330">
    <property type="entry name" value="TPX2_central_dom"/>
</dbReference>
<dbReference type="EMBL" id="NMUH01004857">
    <property type="protein sequence ID" value="MQM11063.1"/>
    <property type="molecule type" value="Genomic_DNA"/>
</dbReference>
<feature type="domain" description="TPX2 central" evidence="2">
    <location>
        <begin position="250"/>
        <end position="396"/>
    </location>
</feature>
<dbReference type="OrthoDB" id="1684416at2759"/>
<proteinExistence type="predicted"/>
<dbReference type="GO" id="GO:0090307">
    <property type="term" value="P:mitotic spindle assembly"/>
    <property type="evidence" value="ECO:0007669"/>
    <property type="project" value="TreeGrafter"/>
</dbReference>
<evidence type="ECO:0000313" key="3">
    <source>
        <dbReference type="EMBL" id="MQM11063.1"/>
    </source>
</evidence>
<evidence type="ECO:0000256" key="1">
    <source>
        <dbReference type="SAM" id="MobiDB-lite"/>
    </source>
</evidence>
<dbReference type="InterPro" id="IPR009675">
    <property type="entry name" value="TPX2_fam"/>
</dbReference>
<organism evidence="3 4">
    <name type="scientific">Colocasia esculenta</name>
    <name type="common">Wild taro</name>
    <name type="synonym">Arum esculentum</name>
    <dbReference type="NCBI Taxonomy" id="4460"/>
    <lineage>
        <taxon>Eukaryota</taxon>
        <taxon>Viridiplantae</taxon>
        <taxon>Streptophyta</taxon>
        <taxon>Embryophyta</taxon>
        <taxon>Tracheophyta</taxon>
        <taxon>Spermatophyta</taxon>
        <taxon>Magnoliopsida</taxon>
        <taxon>Liliopsida</taxon>
        <taxon>Araceae</taxon>
        <taxon>Aroideae</taxon>
        <taxon>Colocasieae</taxon>
        <taxon>Colocasia</taxon>
    </lineage>
</organism>
<evidence type="ECO:0000313" key="4">
    <source>
        <dbReference type="Proteomes" id="UP000652761"/>
    </source>
</evidence>
<name>A0A843WHT8_COLES</name>
<sequence>MTEVDEDMEDAFAAVDDGEGGAEGDFLSLELDLDYEFDASRYFDFSRPESPLAARAAELWFESAGSYPPSPFIARIDMGANLLGDNVNISPKLKVTVEACHTYSDIGSCEELPMAEETVRGVKDSDMSNNFVKADVKSVKKLPFSNGSTLMKPTASQLAKQNHAMTIRNAGRIIHRLQKPILQNSGKSCKGTLDGVSQASKRQKLEGGRTRKVHDMKQQILLVHKIPQKKEEHNDCNPSLPKPGRNAIMEKNGASTTTAHIFRARPLNRKILEAPTLPLPTKSTPRLPEFQEFHLKTSERAIQHASASSSSQVQNHMASFHSQDADTGNKERQPHFSDLPFAHKLHANDNHPREGKKEVPNFKARPLNKKILSAKGDIGVFRSNKREVTKPLAFNFKTDKRRQQNLPIELFNKSATCARAAAANGPRAPACVARHSRRLAGTTQLRLREALPDCSPLHCTPRLRLPAPVRACLTARSPVQGRPRSHLGPSRRFSLVATGHPAIHARLSPTDRLRLLRLCRPSPVIGPCSPPPAAHAREQARRARPLAPLPRPAAYAREQARRVAHARPGFPAPGRLRLRQAQAARSPPLHVHAIACTRTRQRRPSLHARPPPPAPGHRPRAPAGAASALASSTCAPACCSARAAKAPLLSTCCPACACMHVENVGAIFFFFP</sequence>
<gene>
    <name evidence="3" type="ORF">Taro_043966</name>
</gene>
<evidence type="ECO:0000259" key="2">
    <source>
        <dbReference type="Pfam" id="PF12214"/>
    </source>
</evidence>
<feature type="non-terminal residue" evidence="3">
    <location>
        <position position="672"/>
    </location>
</feature>
<dbReference type="GO" id="GO:0060236">
    <property type="term" value="P:regulation of mitotic spindle organization"/>
    <property type="evidence" value="ECO:0007669"/>
    <property type="project" value="InterPro"/>
</dbReference>
<dbReference type="PANTHER" id="PTHR14326:SF15">
    <property type="entry name" value="OS06G0130200 PROTEIN"/>
    <property type="match status" value="1"/>
</dbReference>
<feature type="compositionally biased region" description="Basic and acidic residues" evidence="1">
    <location>
        <begin position="323"/>
        <end position="335"/>
    </location>
</feature>
<dbReference type="AlphaFoldDB" id="A0A843WHT8"/>
<dbReference type="GO" id="GO:0005819">
    <property type="term" value="C:spindle"/>
    <property type="evidence" value="ECO:0007669"/>
    <property type="project" value="InterPro"/>
</dbReference>
<dbReference type="GO" id="GO:0008017">
    <property type="term" value="F:microtubule binding"/>
    <property type="evidence" value="ECO:0007669"/>
    <property type="project" value="TreeGrafter"/>
</dbReference>
<keyword evidence="4" id="KW-1185">Reference proteome</keyword>
<feature type="region of interest" description="Disordered" evidence="1">
    <location>
        <begin position="598"/>
        <end position="624"/>
    </location>
</feature>